<dbReference type="Gene3D" id="2.60.120.560">
    <property type="entry name" value="Exo-inulinase, domain 1"/>
    <property type="match status" value="1"/>
</dbReference>
<sequence length="249" mass="28730">MQAMFENWTYQYEETYIPPEKNWTDKTPVKPGTLLRENFDDGNLSNVPASSHNPVWNGIKFAYLPYAKTGGRYWRKTGDGMYALGDKKWADYETSFEFTCHVGNQLPEELMIQVRNQQISAYTHLGRYYAVSLRDKNKLFFEKYESGTVTYSQSVSIQNFIDGKKHTLKIRLLDRNFDVIYDNASLIKGSDIKNPITYGSLAVKFTNADVDLDNLEVSQIDDPVNGSTDNYLLDYFDTPLPAYLKKYGY</sequence>
<dbReference type="AlphaFoldDB" id="A0A327NG89"/>
<organism evidence="1 2">
    <name type="scientific">Spirosoma telluris</name>
    <dbReference type="NCBI Taxonomy" id="2183553"/>
    <lineage>
        <taxon>Bacteria</taxon>
        <taxon>Pseudomonadati</taxon>
        <taxon>Bacteroidota</taxon>
        <taxon>Cytophagia</taxon>
        <taxon>Cytophagales</taxon>
        <taxon>Cytophagaceae</taxon>
        <taxon>Spirosoma</taxon>
    </lineage>
</organism>
<reference evidence="1 2" key="1">
    <citation type="submission" date="2018-06" db="EMBL/GenBank/DDBJ databases">
        <title>Spirosoma sp. HMF3257 Genome sequencing and assembly.</title>
        <authorList>
            <person name="Kang H."/>
            <person name="Cha I."/>
            <person name="Kim H."/>
            <person name="Kang J."/>
            <person name="Joh K."/>
        </authorList>
    </citation>
    <scope>NUCLEOTIDE SEQUENCE [LARGE SCALE GENOMIC DNA]</scope>
    <source>
        <strain evidence="1 2">HMF3257</strain>
    </source>
</reference>
<gene>
    <name evidence="1" type="ORF">HMF3257_38215</name>
</gene>
<accession>A0A327NG89</accession>
<keyword evidence="2" id="KW-1185">Reference proteome</keyword>
<dbReference type="EMBL" id="QLII01000003">
    <property type="protein sequence ID" value="RAI72966.1"/>
    <property type="molecule type" value="Genomic_DNA"/>
</dbReference>
<evidence type="ECO:0000313" key="2">
    <source>
        <dbReference type="Proteomes" id="UP000249016"/>
    </source>
</evidence>
<dbReference type="Proteomes" id="UP000249016">
    <property type="component" value="Unassembled WGS sequence"/>
</dbReference>
<name>A0A327NG89_9BACT</name>
<evidence type="ECO:0000313" key="1">
    <source>
        <dbReference type="EMBL" id="RAI72966.1"/>
    </source>
</evidence>
<proteinExistence type="predicted"/>
<protein>
    <submittedName>
        <fullName evidence="1">Uncharacterized protein</fullName>
    </submittedName>
</protein>
<comment type="caution">
    <text evidence="1">The sequence shown here is derived from an EMBL/GenBank/DDBJ whole genome shotgun (WGS) entry which is preliminary data.</text>
</comment>